<dbReference type="InterPro" id="IPR050194">
    <property type="entry name" value="Glycosyltransferase_grp1"/>
</dbReference>
<proteinExistence type="predicted"/>
<evidence type="ECO:0000259" key="1">
    <source>
        <dbReference type="Pfam" id="PF00534"/>
    </source>
</evidence>
<dbReference type="PANTHER" id="PTHR45947:SF3">
    <property type="entry name" value="SULFOQUINOVOSYL TRANSFERASE SQD2"/>
    <property type="match status" value="1"/>
</dbReference>
<keyword evidence="2" id="KW-0808">Transferase</keyword>
<dbReference type="EMBL" id="SNRY01000590">
    <property type="protein sequence ID" value="KAA6338757.1"/>
    <property type="molecule type" value="Genomic_DNA"/>
</dbReference>
<keyword evidence="2" id="KW-0328">Glycosyltransferase</keyword>
<accession>A0A5J4RXR8</accession>
<dbReference type="PANTHER" id="PTHR45947">
    <property type="entry name" value="SULFOQUINOVOSYL TRANSFERASE SQD2"/>
    <property type="match status" value="1"/>
</dbReference>
<protein>
    <submittedName>
        <fullName evidence="2">Alpha-monoglucosyldiacylglycerol synthase</fullName>
        <ecNumber evidence="2">2.4.1.336</ecNumber>
    </submittedName>
</protein>
<dbReference type="Pfam" id="PF00534">
    <property type="entry name" value="Glycos_transf_1"/>
    <property type="match status" value="1"/>
</dbReference>
<reference evidence="2" key="1">
    <citation type="submission" date="2019-03" db="EMBL/GenBank/DDBJ databases">
        <title>Single cell metagenomics reveals metabolic interactions within the superorganism composed of flagellate Streblomastix strix and complex community of Bacteroidetes bacteria on its surface.</title>
        <authorList>
            <person name="Treitli S.C."/>
            <person name="Kolisko M."/>
            <person name="Husnik F."/>
            <person name="Keeling P."/>
            <person name="Hampl V."/>
        </authorList>
    </citation>
    <scope>NUCLEOTIDE SEQUENCE</scope>
    <source>
        <strain evidence="2">STM</strain>
    </source>
</reference>
<name>A0A5J4RXR8_9ZZZZ</name>
<dbReference type="EC" id="2.4.1.336" evidence="2"/>
<sequence>MCNKHIVIIRTGGNILNDQTYNCQELGLAKALVKKNIKVSVIFAGNNRSHYIEKVNDNRFLHIYFVKFYKINQALSWFRGFFNLLENITPDIIQIHEFGMLMSYVTLRWAKKHNIKTVLIQGSYRETKKPIFKQFEQLFNCTFGRYIIKNIDGIGCKTLMASNYLNRYRQCNTSLIKIGLDINHFENPIDKNWLKDLQIEGKKILLYVGVMERRRNVNFILKLLKELPEEFILLLIGVGKALEKLKLQAKGANIENRCCFLGQMRQEQLPSLYSIADLFLLASDYEIYGMVILESMYFGVPVISSFTAGSQTIIEDKKDGLLINYYDVYLWKEYILSIYDNHKLEDMREAAKIKIQQSYIWYKASESFISLYESIEK</sequence>
<dbReference type="InterPro" id="IPR001296">
    <property type="entry name" value="Glyco_trans_1"/>
</dbReference>
<dbReference type="CDD" id="cd03801">
    <property type="entry name" value="GT4_PimA-like"/>
    <property type="match status" value="1"/>
</dbReference>
<evidence type="ECO:0000313" key="2">
    <source>
        <dbReference type="EMBL" id="KAA6338757.1"/>
    </source>
</evidence>
<dbReference type="GO" id="GO:0016757">
    <property type="term" value="F:glycosyltransferase activity"/>
    <property type="evidence" value="ECO:0007669"/>
    <property type="project" value="UniProtKB-KW"/>
</dbReference>
<comment type="caution">
    <text evidence="2">The sequence shown here is derived from an EMBL/GenBank/DDBJ whole genome shotgun (WGS) entry which is preliminary data.</text>
</comment>
<dbReference type="SUPFAM" id="SSF53756">
    <property type="entry name" value="UDP-Glycosyltransferase/glycogen phosphorylase"/>
    <property type="match status" value="1"/>
</dbReference>
<feature type="domain" description="Glycosyl transferase family 1" evidence="1">
    <location>
        <begin position="194"/>
        <end position="352"/>
    </location>
</feature>
<dbReference type="Gene3D" id="3.40.50.2000">
    <property type="entry name" value="Glycogen Phosphorylase B"/>
    <property type="match status" value="2"/>
</dbReference>
<organism evidence="2">
    <name type="scientific">termite gut metagenome</name>
    <dbReference type="NCBI Taxonomy" id="433724"/>
    <lineage>
        <taxon>unclassified sequences</taxon>
        <taxon>metagenomes</taxon>
        <taxon>organismal metagenomes</taxon>
    </lineage>
</organism>
<dbReference type="AlphaFoldDB" id="A0A5J4RXR8"/>
<gene>
    <name evidence="2" type="ORF">EZS27_013256</name>
</gene>